<name>A0ABZ3IT35_9FIRM</name>
<keyword evidence="2" id="KW-1185">Reference proteome</keyword>
<evidence type="ECO:0000313" key="1">
    <source>
        <dbReference type="EMBL" id="XFO68549.1"/>
    </source>
</evidence>
<dbReference type="Proteomes" id="UP000216752">
    <property type="component" value="Chromosome"/>
</dbReference>
<dbReference type="InterPro" id="IPR038587">
    <property type="entry name" value="Ribosomal_eL40_sf"/>
</dbReference>
<dbReference type="EMBL" id="CP155573">
    <property type="protein sequence ID" value="XFO68549.1"/>
    <property type="molecule type" value="Genomic_DNA"/>
</dbReference>
<dbReference type="SUPFAM" id="SSF57829">
    <property type="entry name" value="Zn-binding ribosomal proteins"/>
    <property type="match status" value="1"/>
</dbReference>
<evidence type="ECO:0000313" key="2">
    <source>
        <dbReference type="Proteomes" id="UP000216752"/>
    </source>
</evidence>
<sequence>MCFRPPSAAKAIKCPSCGMFNPPTLEKCKKCGADMVKPKDVTDEK</sequence>
<accession>A0ABZ3IT35</accession>
<evidence type="ECO:0008006" key="3">
    <source>
        <dbReference type="Google" id="ProtNLM"/>
    </source>
</evidence>
<protein>
    <recommendedName>
        <fullName evidence="3">RanBP2-type domain-containing protein</fullName>
    </recommendedName>
</protein>
<reference evidence="1" key="1">
    <citation type="submission" date="2024-05" db="EMBL/GenBank/DDBJ databases">
        <title>Isolation and characterization of Sporomusa carbonis sp. nov., a carboxydotrophic hydrogenogen in the genus of Sporomusa isolated from a charcoal burning pile.</title>
        <authorList>
            <person name="Boeer T."/>
            <person name="Rosenbaum F."/>
            <person name="Eysell L."/>
            <person name="Mueller V."/>
            <person name="Daniel R."/>
            <person name="Poehlein A."/>
        </authorList>
    </citation>
    <scope>NUCLEOTIDE SEQUENCE [LARGE SCALE GENOMIC DNA]</scope>
    <source>
        <strain evidence="1">DSM 10669</strain>
    </source>
</reference>
<gene>
    <name evidence="1" type="ORF">SPSIL_047720</name>
</gene>
<proteinExistence type="predicted"/>
<dbReference type="InterPro" id="IPR011332">
    <property type="entry name" value="Ribosomal_zn-bd"/>
</dbReference>
<dbReference type="Gene3D" id="4.10.1060.50">
    <property type="match status" value="1"/>
</dbReference>
<organism evidence="1 2">
    <name type="scientific">Sporomusa silvacetica DSM 10669</name>
    <dbReference type="NCBI Taxonomy" id="1123289"/>
    <lineage>
        <taxon>Bacteria</taxon>
        <taxon>Bacillati</taxon>
        <taxon>Bacillota</taxon>
        <taxon>Negativicutes</taxon>
        <taxon>Selenomonadales</taxon>
        <taxon>Sporomusaceae</taxon>
        <taxon>Sporomusa</taxon>
    </lineage>
</organism>